<evidence type="ECO:0000313" key="2">
    <source>
        <dbReference type="Proteomes" id="UP001194696"/>
    </source>
</evidence>
<accession>A0ABQ7JMC0</accession>
<organism evidence="1 2">
    <name type="scientific">Linnemannia gamsii</name>
    <dbReference type="NCBI Taxonomy" id="64522"/>
    <lineage>
        <taxon>Eukaryota</taxon>
        <taxon>Fungi</taxon>
        <taxon>Fungi incertae sedis</taxon>
        <taxon>Mucoromycota</taxon>
        <taxon>Mortierellomycotina</taxon>
        <taxon>Mortierellomycetes</taxon>
        <taxon>Mortierellales</taxon>
        <taxon>Mortierellaceae</taxon>
        <taxon>Linnemannia</taxon>
    </lineage>
</organism>
<sequence length="77" mass="8767">TWIDSLTRSIVLGYLPKSIQQKNTENGLRYRPQLTFLPQVEVRGTVPALPQMVSKRFLAEQQEQQLQNPQAAKAFAV</sequence>
<gene>
    <name evidence="1" type="ORF">BGZ96_001979</name>
</gene>
<evidence type="ECO:0000313" key="1">
    <source>
        <dbReference type="EMBL" id="KAG0279410.1"/>
    </source>
</evidence>
<keyword evidence="2" id="KW-1185">Reference proteome</keyword>
<dbReference type="EMBL" id="JAAAIM010001353">
    <property type="protein sequence ID" value="KAG0279410.1"/>
    <property type="molecule type" value="Genomic_DNA"/>
</dbReference>
<protein>
    <submittedName>
        <fullName evidence="1">Uncharacterized protein</fullName>
    </submittedName>
</protein>
<feature type="non-terminal residue" evidence="1">
    <location>
        <position position="1"/>
    </location>
</feature>
<comment type="caution">
    <text evidence="1">The sequence shown here is derived from an EMBL/GenBank/DDBJ whole genome shotgun (WGS) entry which is preliminary data.</text>
</comment>
<reference evidence="1 2" key="1">
    <citation type="journal article" date="2020" name="Fungal Divers.">
        <title>Resolving the Mortierellaceae phylogeny through synthesis of multi-gene phylogenetics and phylogenomics.</title>
        <authorList>
            <person name="Vandepol N."/>
            <person name="Liber J."/>
            <person name="Desiro A."/>
            <person name="Na H."/>
            <person name="Kennedy M."/>
            <person name="Barry K."/>
            <person name="Grigoriev I.V."/>
            <person name="Miller A.N."/>
            <person name="O'Donnell K."/>
            <person name="Stajich J.E."/>
            <person name="Bonito G."/>
        </authorList>
    </citation>
    <scope>NUCLEOTIDE SEQUENCE [LARGE SCALE GENOMIC DNA]</scope>
    <source>
        <strain evidence="1 2">AD045</strain>
    </source>
</reference>
<dbReference type="Proteomes" id="UP001194696">
    <property type="component" value="Unassembled WGS sequence"/>
</dbReference>
<proteinExistence type="predicted"/>
<name>A0ABQ7JMC0_9FUNG</name>